<evidence type="ECO:0000313" key="3">
    <source>
        <dbReference type="Proteomes" id="UP000078454"/>
    </source>
</evidence>
<comment type="caution">
    <text evidence="2">The sequence shown here is derived from an EMBL/GenBank/DDBJ whole genome shotgun (WGS) entry which is preliminary data.</text>
</comment>
<dbReference type="STRING" id="1850517.A8708_33900"/>
<dbReference type="InterPro" id="IPR016040">
    <property type="entry name" value="NAD(P)-bd_dom"/>
</dbReference>
<dbReference type="Pfam" id="PF16363">
    <property type="entry name" value="GDP_Man_Dehyd"/>
    <property type="match status" value="1"/>
</dbReference>
<name>A0A198A0F0_9BACL</name>
<dbReference type="OrthoDB" id="9771073at2"/>
<feature type="domain" description="NAD(P)-binding" evidence="1">
    <location>
        <begin position="4"/>
        <end position="304"/>
    </location>
</feature>
<dbReference type="Proteomes" id="UP000078454">
    <property type="component" value="Unassembled WGS sequence"/>
</dbReference>
<proteinExistence type="predicted"/>
<dbReference type="Gene3D" id="3.90.25.10">
    <property type="entry name" value="UDP-galactose 4-epimerase, domain 1"/>
    <property type="match status" value="1"/>
</dbReference>
<dbReference type="InterPro" id="IPR036291">
    <property type="entry name" value="NAD(P)-bd_dom_sf"/>
</dbReference>
<evidence type="ECO:0000313" key="2">
    <source>
        <dbReference type="EMBL" id="OAS14496.1"/>
    </source>
</evidence>
<accession>A0A198A0F0</accession>
<dbReference type="SUPFAM" id="SSF51735">
    <property type="entry name" value="NAD(P)-binding Rossmann-fold domains"/>
    <property type="match status" value="1"/>
</dbReference>
<dbReference type="Gene3D" id="3.40.50.720">
    <property type="entry name" value="NAD(P)-binding Rossmann-like Domain"/>
    <property type="match status" value="1"/>
</dbReference>
<evidence type="ECO:0000259" key="1">
    <source>
        <dbReference type="Pfam" id="PF16363"/>
    </source>
</evidence>
<organism evidence="2 3">
    <name type="scientific">Paenibacillus oryzisoli</name>
    <dbReference type="NCBI Taxonomy" id="1850517"/>
    <lineage>
        <taxon>Bacteria</taxon>
        <taxon>Bacillati</taxon>
        <taxon>Bacillota</taxon>
        <taxon>Bacilli</taxon>
        <taxon>Bacillales</taxon>
        <taxon>Paenibacillaceae</taxon>
        <taxon>Paenibacillus</taxon>
    </lineage>
</organism>
<dbReference type="RefSeq" id="WP_068669453.1">
    <property type="nucleotide sequence ID" value="NZ_LYPB01000089.1"/>
</dbReference>
<gene>
    <name evidence="2" type="ORF">A8708_33900</name>
</gene>
<keyword evidence="3" id="KW-1185">Reference proteome</keyword>
<protein>
    <submittedName>
        <fullName evidence="2">NAD-dependent dehydratase</fullName>
    </submittedName>
</protein>
<dbReference type="EMBL" id="LYPB01000089">
    <property type="protein sequence ID" value="OAS14496.1"/>
    <property type="molecule type" value="Genomic_DNA"/>
</dbReference>
<sequence length="315" mass="35248">MNILLTGGAGFIGRWVTKRLLDDGHQVWVLDDFSNGSRENVQEFQQHRGFKEMVVGDIKDESLLTRLFASHSFDICYHLGASINVQDSIDDPRTTFNNDTVGTFNIMEQCRKHQVKVVFMSTCMVYDRCTDEEGITELHPTKPASPYAGSKIAAENMVLSYYYAYNLPVVVIRPFNTYGPFQKTGGEGGVVAIFINNKLAGKDLNIYGEGTQTRDLLYVDDCARFVVEAGYSDSVNGHIVNAGLGRDISVNDLAKLVVGDASRIKHVPHIHPQSEIQKLLCNYSKAKDLLGWEPKVTLEEGISRTEEWIRTGYLI</sequence>
<dbReference type="AlphaFoldDB" id="A0A198A0F0"/>
<reference evidence="2 3" key="1">
    <citation type="submission" date="2016-05" db="EMBL/GenBank/DDBJ databases">
        <title>Paenibacillus sp. 1ZS3-15 nov., isolated from the rhizosphere soil.</title>
        <authorList>
            <person name="Zhang X.X."/>
            <person name="Zhang J."/>
        </authorList>
    </citation>
    <scope>NUCLEOTIDE SEQUENCE [LARGE SCALE GENOMIC DNA]</scope>
    <source>
        <strain evidence="2 3">1ZS3-15</strain>
    </source>
</reference>
<dbReference type="PANTHER" id="PTHR43000">
    <property type="entry name" value="DTDP-D-GLUCOSE 4,6-DEHYDRATASE-RELATED"/>
    <property type="match status" value="1"/>
</dbReference>